<reference evidence="2 4" key="1">
    <citation type="submission" date="2008-03" db="EMBL/GenBank/DDBJ databases">
        <title>Annotation of Ixodes scapularis.</title>
        <authorList>
            <consortium name="Ixodes scapularis Genome Project Consortium"/>
            <person name="Caler E."/>
            <person name="Hannick L.I."/>
            <person name="Bidwell S."/>
            <person name="Joardar V."/>
            <person name="Thiagarajan M."/>
            <person name="Amedeo P."/>
            <person name="Galinsky K.J."/>
            <person name="Schobel S."/>
            <person name="Inman J."/>
            <person name="Hostetler J."/>
            <person name="Miller J."/>
            <person name="Hammond M."/>
            <person name="Megy K."/>
            <person name="Lawson D."/>
            <person name="Kodira C."/>
            <person name="Sutton G."/>
            <person name="Meyer J."/>
            <person name="Hill C.A."/>
            <person name="Birren B."/>
            <person name="Nene V."/>
            <person name="Collins F."/>
            <person name="Alarcon-Chaidez F."/>
            <person name="Wikel S."/>
            <person name="Strausberg R."/>
        </authorList>
    </citation>
    <scope>NUCLEOTIDE SEQUENCE [LARGE SCALE GENOMIC DNA]</scope>
    <source>
        <strain evidence="4">Wikel</strain>
        <strain evidence="2">Wikel colony</strain>
    </source>
</reference>
<name>B7P3F9_IXOSC</name>
<dbReference type="EMBL" id="ABJB010292870">
    <property type="status" value="NOT_ANNOTATED_CDS"/>
    <property type="molecule type" value="Genomic_DNA"/>
</dbReference>
<dbReference type="InParanoid" id="B7P3F9"/>
<reference evidence="3" key="2">
    <citation type="submission" date="2020-05" db="UniProtKB">
        <authorList>
            <consortium name="EnsemblMetazoa"/>
        </authorList>
    </citation>
    <scope>IDENTIFICATION</scope>
    <source>
        <strain evidence="3">wikel</strain>
    </source>
</reference>
<feature type="non-terminal residue" evidence="2">
    <location>
        <position position="67"/>
    </location>
</feature>
<gene>
    <name evidence="2" type="ORF">IscW_ISCW001069</name>
</gene>
<organism>
    <name type="scientific">Ixodes scapularis</name>
    <name type="common">Black-legged tick</name>
    <name type="synonym">Deer tick</name>
    <dbReference type="NCBI Taxonomy" id="6945"/>
    <lineage>
        <taxon>Eukaryota</taxon>
        <taxon>Metazoa</taxon>
        <taxon>Ecdysozoa</taxon>
        <taxon>Arthropoda</taxon>
        <taxon>Chelicerata</taxon>
        <taxon>Arachnida</taxon>
        <taxon>Acari</taxon>
        <taxon>Parasitiformes</taxon>
        <taxon>Ixodida</taxon>
        <taxon>Ixodoidea</taxon>
        <taxon>Ixodidae</taxon>
        <taxon>Ixodinae</taxon>
        <taxon>Ixodes</taxon>
    </lineage>
</organism>
<evidence type="ECO:0000313" key="2">
    <source>
        <dbReference type="EMBL" id="EEC01131.1"/>
    </source>
</evidence>
<accession>B7P3F9</accession>
<evidence type="ECO:0000313" key="3">
    <source>
        <dbReference type="EnsemblMetazoa" id="ISCW001069-PA"/>
    </source>
</evidence>
<feature type="domain" description="Peptidase S1" evidence="1">
    <location>
        <begin position="2"/>
        <end position="65"/>
    </location>
</feature>
<dbReference type="VEuPathDB" id="VectorBase:ISCI001069"/>
<evidence type="ECO:0000313" key="4">
    <source>
        <dbReference type="Proteomes" id="UP000001555"/>
    </source>
</evidence>
<dbReference type="EMBL" id="DS628737">
    <property type="protein sequence ID" value="EEC01131.1"/>
    <property type="molecule type" value="Genomic_DNA"/>
</dbReference>
<proteinExistence type="predicted"/>
<dbReference type="GO" id="GO:0006508">
    <property type="term" value="P:proteolysis"/>
    <property type="evidence" value="ECO:0007669"/>
    <property type="project" value="InterPro"/>
</dbReference>
<dbReference type="InterPro" id="IPR001254">
    <property type="entry name" value="Trypsin_dom"/>
</dbReference>
<dbReference type="PaxDb" id="6945-B7P3F9"/>
<protein>
    <recommendedName>
        <fullName evidence="1">Peptidase S1 domain-containing protein</fullName>
    </recommendedName>
</protein>
<dbReference type="VEuPathDB" id="VectorBase:ISCP_000702"/>
<dbReference type="AlphaFoldDB" id="B7P3F9"/>
<sequence>IKEFIIHEDYWGDVMGEYSHDIALIKLTRPFDFEASKGRIGTLCLSKMPPRPGKDVTITGWGRTSPR</sequence>
<dbReference type="InterPro" id="IPR009003">
    <property type="entry name" value="Peptidase_S1_PA"/>
</dbReference>
<dbReference type="OrthoDB" id="8440449at2759"/>
<dbReference type="EnsemblMetazoa" id="ISCW001069-RA">
    <property type="protein sequence ID" value="ISCW001069-PA"/>
    <property type="gene ID" value="ISCW001069"/>
</dbReference>
<keyword evidence="4" id="KW-1185">Reference proteome</keyword>
<dbReference type="Gene3D" id="2.40.10.10">
    <property type="entry name" value="Trypsin-like serine proteases"/>
    <property type="match status" value="1"/>
</dbReference>
<feature type="non-terminal residue" evidence="2">
    <location>
        <position position="1"/>
    </location>
</feature>
<dbReference type="Proteomes" id="UP000001555">
    <property type="component" value="Unassembled WGS sequence"/>
</dbReference>
<dbReference type="HOGENOM" id="CLU_2819890_0_0_1"/>
<dbReference type="Pfam" id="PF00089">
    <property type="entry name" value="Trypsin"/>
    <property type="match status" value="1"/>
</dbReference>
<dbReference type="VEuPathDB" id="VectorBase:ISCW001069"/>
<evidence type="ECO:0000259" key="1">
    <source>
        <dbReference type="Pfam" id="PF00089"/>
    </source>
</evidence>
<dbReference type="SUPFAM" id="SSF50494">
    <property type="entry name" value="Trypsin-like serine proteases"/>
    <property type="match status" value="1"/>
</dbReference>
<dbReference type="InterPro" id="IPR043504">
    <property type="entry name" value="Peptidase_S1_PA_chymotrypsin"/>
</dbReference>
<dbReference type="GO" id="GO:0004252">
    <property type="term" value="F:serine-type endopeptidase activity"/>
    <property type="evidence" value="ECO:0007669"/>
    <property type="project" value="InterPro"/>
</dbReference>